<dbReference type="HOGENOM" id="CLU_2213086_0_0_1"/>
<accession>E0VN16</accession>
<dbReference type="EMBL" id="DS235331">
    <property type="protein sequence ID" value="EEB14772.1"/>
    <property type="molecule type" value="Genomic_DNA"/>
</dbReference>
<reference evidence="1" key="1">
    <citation type="submission" date="2007-04" db="EMBL/GenBank/DDBJ databases">
        <title>Annotation of Pediculus humanus corporis strain USDA.</title>
        <authorList>
            <person name="Kirkness E."/>
            <person name="Hannick L."/>
            <person name="Hass B."/>
            <person name="Bruggner R."/>
            <person name="Lawson D."/>
            <person name="Bidwell S."/>
            <person name="Joardar V."/>
            <person name="Caler E."/>
            <person name="Walenz B."/>
            <person name="Inman J."/>
            <person name="Schobel S."/>
            <person name="Galinsky K."/>
            <person name="Amedeo P."/>
            <person name="Strausberg R."/>
        </authorList>
    </citation>
    <scope>NUCLEOTIDE SEQUENCE</scope>
    <source>
        <strain evidence="1">USDA</strain>
    </source>
</reference>
<dbReference type="RefSeq" id="XP_002427510.1">
    <property type="nucleotide sequence ID" value="XM_002427465.1"/>
</dbReference>
<sequence length="107" mass="12395">MKELSKAFLVGCMCYYTYTQGLWGTSFDSSCFLGKFIERCPPESEDEFNEYISATLIQLDEDEPCAPFIPRTDYLLYQAEAPKEFLDYLRSLLWPPPKPIIKSPCDK</sequence>
<dbReference type="GeneID" id="8236148"/>
<dbReference type="AlphaFoldDB" id="E0VN16"/>
<proteinExistence type="predicted"/>
<dbReference type="EMBL" id="AAZO01003763">
    <property type="status" value="NOT_ANNOTATED_CDS"/>
    <property type="molecule type" value="Genomic_DNA"/>
</dbReference>
<reference evidence="1" key="2">
    <citation type="submission" date="2007-04" db="EMBL/GenBank/DDBJ databases">
        <title>The genome of the human body louse.</title>
        <authorList>
            <consortium name="The Human Body Louse Genome Consortium"/>
            <person name="Kirkness E."/>
            <person name="Walenz B."/>
            <person name="Hass B."/>
            <person name="Bruggner R."/>
            <person name="Strausberg R."/>
        </authorList>
    </citation>
    <scope>NUCLEOTIDE SEQUENCE</scope>
    <source>
        <strain evidence="1">USDA</strain>
    </source>
</reference>
<dbReference type="EnsemblMetazoa" id="PHUM324110-RA">
    <property type="protein sequence ID" value="PHUM324110-PA"/>
    <property type="gene ID" value="PHUM324110"/>
</dbReference>
<name>E0VN16_PEDHC</name>
<dbReference type="InParanoid" id="E0VN16"/>
<dbReference type="CTD" id="8236148"/>
<dbReference type="Proteomes" id="UP000009046">
    <property type="component" value="Unassembled WGS sequence"/>
</dbReference>
<protein>
    <submittedName>
        <fullName evidence="1 2">Uncharacterized protein</fullName>
    </submittedName>
</protein>
<gene>
    <name evidence="2" type="primary">8236148</name>
    <name evidence="1" type="ORF">Phum_PHUM324110</name>
</gene>
<dbReference type="VEuPathDB" id="VectorBase:PHUM324110"/>
<keyword evidence="3" id="KW-1185">Reference proteome</keyword>
<dbReference type="KEGG" id="phu:Phum_PHUM324110"/>
<organism>
    <name type="scientific">Pediculus humanus subsp. corporis</name>
    <name type="common">Body louse</name>
    <dbReference type="NCBI Taxonomy" id="121224"/>
    <lineage>
        <taxon>Eukaryota</taxon>
        <taxon>Metazoa</taxon>
        <taxon>Ecdysozoa</taxon>
        <taxon>Arthropoda</taxon>
        <taxon>Hexapoda</taxon>
        <taxon>Insecta</taxon>
        <taxon>Pterygota</taxon>
        <taxon>Neoptera</taxon>
        <taxon>Paraneoptera</taxon>
        <taxon>Psocodea</taxon>
        <taxon>Troctomorpha</taxon>
        <taxon>Phthiraptera</taxon>
        <taxon>Anoplura</taxon>
        <taxon>Pediculidae</taxon>
        <taxon>Pediculus</taxon>
    </lineage>
</organism>
<evidence type="ECO:0000313" key="2">
    <source>
        <dbReference type="EnsemblMetazoa" id="PHUM324110-PA"/>
    </source>
</evidence>
<evidence type="ECO:0000313" key="1">
    <source>
        <dbReference type="EMBL" id="EEB14772.1"/>
    </source>
</evidence>
<evidence type="ECO:0000313" key="3">
    <source>
        <dbReference type="Proteomes" id="UP000009046"/>
    </source>
</evidence>
<reference evidence="2" key="3">
    <citation type="submission" date="2020-05" db="UniProtKB">
        <authorList>
            <consortium name="EnsemblMetazoa"/>
        </authorList>
    </citation>
    <scope>IDENTIFICATION</scope>
    <source>
        <strain evidence="2">USDA</strain>
    </source>
</reference>